<dbReference type="InterPro" id="IPR049326">
    <property type="entry name" value="Rhodopsin_dom_fungi"/>
</dbReference>
<evidence type="ECO:0000256" key="3">
    <source>
        <dbReference type="ARBA" id="ARBA00022989"/>
    </source>
</evidence>
<dbReference type="Pfam" id="PF20684">
    <property type="entry name" value="Fung_rhodopsin"/>
    <property type="match status" value="1"/>
</dbReference>
<keyword evidence="3 7" id="KW-1133">Transmembrane helix</keyword>
<proteinExistence type="inferred from homology"/>
<dbReference type="RefSeq" id="XP_046067766.1">
    <property type="nucleotide sequence ID" value="XM_046217262.1"/>
</dbReference>
<evidence type="ECO:0000313" key="9">
    <source>
        <dbReference type="EMBL" id="KAH8691674.1"/>
    </source>
</evidence>
<comment type="caution">
    <text evidence="9">The sequence shown here is derived from an EMBL/GenBank/DDBJ whole genome shotgun (WGS) entry which is preliminary data.</text>
</comment>
<dbReference type="PANTHER" id="PTHR33048:SF47">
    <property type="entry name" value="INTEGRAL MEMBRANE PROTEIN-RELATED"/>
    <property type="match status" value="1"/>
</dbReference>
<gene>
    <name evidence="9" type="ORF">BGW36DRAFT_388751</name>
</gene>
<name>A0AAD4PWM4_9EURO</name>
<feature type="transmembrane region" description="Helical" evidence="7">
    <location>
        <begin position="200"/>
        <end position="224"/>
    </location>
</feature>
<dbReference type="PANTHER" id="PTHR33048">
    <property type="entry name" value="PTH11-LIKE INTEGRAL MEMBRANE PROTEIN (AFU_ORTHOLOGUE AFUA_5G11245)"/>
    <property type="match status" value="1"/>
</dbReference>
<feature type="transmembrane region" description="Helical" evidence="7">
    <location>
        <begin position="117"/>
        <end position="141"/>
    </location>
</feature>
<evidence type="ECO:0000256" key="4">
    <source>
        <dbReference type="ARBA" id="ARBA00023136"/>
    </source>
</evidence>
<evidence type="ECO:0000313" key="10">
    <source>
        <dbReference type="Proteomes" id="UP001201262"/>
    </source>
</evidence>
<sequence>MHEEGIAIMAALPPGIDLNNIPALSPPAGETSNLVNPYNINIYMYITASIGLGLSILAVVVRILAKCRVVRTLQLEELILLLSQCGFVVFVGLMIHSTKLGQGTHQWNVSVAHFQKVVELANIIEVIYCPTIIGAKVALLLQLRRVFIVVKKGWMYWLHQIILWANLIAYLGLMLSIIFTCVPREKLWNPSISGHCQSTSVSLIASSVINVLSDVTCFIMPLVVIAGLQLPKKTKFVLGIIFGTVILGIITSMFRLVYTVKLTQTYDFTWAIMPVGLWAIAEIASIILAGSIPLLPGLVRFVRNQSSGTGGQSSRVYWHSPSTPSKNRQQYSNNQNTIWDQERADAMDNSKYDAHISTSSLVHHGDSISLGVLKTVEVQTTNAPANS</sequence>
<keyword evidence="10" id="KW-1185">Reference proteome</keyword>
<evidence type="ECO:0000256" key="5">
    <source>
        <dbReference type="ARBA" id="ARBA00038359"/>
    </source>
</evidence>
<feature type="transmembrane region" description="Helical" evidence="7">
    <location>
        <begin position="161"/>
        <end position="180"/>
    </location>
</feature>
<dbReference type="EMBL" id="JAJTJA010000012">
    <property type="protein sequence ID" value="KAH8691674.1"/>
    <property type="molecule type" value="Genomic_DNA"/>
</dbReference>
<feature type="transmembrane region" description="Helical" evidence="7">
    <location>
        <begin position="42"/>
        <end position="65"/>
    </location>
</feature>
<dbReference type="Proteomes" id="UP001201262">
    <property type="component" value="Unassembled WGS sequence"/>
</dbReference>
<evidence type="ECO:0000256" key="2">
    <source>
        <dbReference type="ARBA" id="ARBA00022692"/>
    </source>
</evidence>
<dbReference type="GO" id="GO:0016020">
    <property type="term" value="C:membrane"/>
    <property type="evidence" value="ECO:0007669"/>
    <property type="project" value="UniProtKB-SubCell"/>
</dbReference>
<comment type="subcellular location">
    <subcellularLocation>
        <location evidence="1">Membrane</location>
        <topology evidence="1">Multi-pass membrane protein</topology>
    </subcellularLocation>
</comment>
<organism evidence="9 10">
    <name type="scientific">Talaromyces proteolyticus</name>
    <dbReference type="NCBI Taxonomy" id="1131652"/>
    <lineage>
        <taxon>Eukaryota</taxon>
        <taxon>Fungi</taxon>
        <taxon>Dikarya</taxon>
        <taxon>Ascomycota</taxon>
        <taxon>Pezizomycotina</taxon>
        <taxon>Eurotiomycetes</taxon>
        <taxon>Eurotiomycetidae</taxon>
        <taxon>Eurotiales</taxon>
        <taxon>Trichocomaceae</taxon>
        <taxon>Talaromyces</taxon>
        <taxon>Talaromyces sect. Bacilispori</taxon>
    </lineage>
</organism>
<evidence type="ECO:0000256" key="6">
    <source>
        <dbReference type="SAM" id="MobiDB-lite"/>
    </source>
</evidence>
<dbReference type="InterPro" id="IPR052337">
    <property type="entry name" value="SAT4-like"/>
</dbReference>
<protein>
    <recommendedName>
        <fullName evidence="8">Rhodopsin domain-containing protein</fullName>
    </recommendedName>
</protein>
<feature type="domain" description="Rhodopsin" evidence="8">
    <location>
        <begin position="61"/>
        <end position="299"/>
    </location>
</feature>
<accession>A0AAD4PWM4</accession>
<dbReference type="GeneID" id="70247549"/>
<comment type="similarity">
    <text evidence="5">Belongs to the SAT4 family.</text>
</comment>
<feature type="transmembrane region" description="Helical" evidence="7">
    <location>
        <begin position="270"/>
        <end position="295"/>
    </location>
</feature>
<reference evidence="9" key="1">
    <citation type="submission" date="2021-12" db="EMBL/GenBank/DDBJ databases">
        <title>Convergent genome expansion in fungi linked to evolution of root-endophyte symbiosis.</title>
        <authorList>
            <consortium name="DOE Joint Genome Institute"/>
            <person name="Ke Y.-H."/>
            <person name="Bonito G."/>
            <person name="Liao H.-L."/>
            <person name="Looney B."/>
            <person name="Rojas-Flechas A."/>
            <person name="Nash J."/>
            <person name="Hameed K."/>
            <person name="Schadt C."/>
            <person name="Martin F."/>
            <person name="Crous P.W."/>
            <person name="Miettinen O."/>
            <person name="Magnuson J.K."/>
            <person name="Labbe J."/>
            <person name="Jacobson D."/>
            <person name="Doktycz M.J."/>
            <person name="Veneault-Fourrey C."/>
            <person name="Kuo A."/>
            <person name="Mondo S."/>
            <person name="Calhoun S."/>
            <person name="Riley R."/>
            <person name="Ohm R."/>
            <person name="LaButti K."/>
            <person name="Andreopoulos B."/>
            <person name="Pangilinan J."/>
            <person name="Nolan M."/>
            <person name="Tritt A."/>
            <person name="Clum A."/>
            <person name="Lipzen A."/>
            <person name="Daum C."/>
            <person name="Barry K."/>
            <person name="Grigoriev I.V."/>
            <person name="Vilgalys R."/>
        </authorList>
    </citation>
    <scope>NUCLEOTIDE SEQUENCE</scope>
    <source>
        <strain evidence="9">PMI_201</strain>
    </source>
</reference>
<keyword evidence="4 7" id="KW-0472">Membrane</keyword>
<evidence type="ECO:0000256" key="1">
    <source>
        <dbReference type="ARBA" id="ARBA00004141"/>
    </source>
</evidence>
<feature type="transmembrane region" description="Helical" evidence="7">
    <location>
        <begin position="77"/>
        <end position="97"/>
    </location>
</feature>
<keyword evidence="2 7" id="KW-0812">Transmembrane</keyword>
<evidence type="ECO:0000256" key="7">
    <source>
        <dbReference type="SAM" id="Phobius"/>
    </source>
</evidence>
<evidence type="ECO:0000259" key="8">
    <source>
        <dbReference type="Pfam" id="PF20684"/>
    </source>
</evidence>
<dbReference type="AlphaFoldDB" id="A0AAD4PWM4"/>
<feature type="region of interest" description="Disordered" evidence="6">
    <location>
        <begin position="307"/>
        <end position="332"/>
    </location>
</feature>
<feature type="transmembrane region" description="Helical" evidence="7">
    <location>
        <begin position="236"/>
        <end position="258"/>
    </location>
</feature>